<evidence type="ECO:0000313" key="2">
    <source>
        <dbReference type="EMBL" id="NYE84751.1"/>
    </source>
</evidence>
<accession>A0A7Y9LPX4</accession>
<dbReference type="RefSeq" id="WP_179588405.1">
    <property type="nucleotide sequence ID" value="NZ_JACBYR010000001.1"/>
</dbReference>
<feature type="chain" id="PRO_5031341095" description="SmpA / OmlA family protein" evidence="1">
    <location>
        <begin position="34"/>
        <end position="179"/>
    </location>
</feature>
<evidence type="ECO:0000313" key="3">
    <source>
        <dbReference type="Proteomes" id="UP000542125"/>
    </source>
</evidence>
<keyword evidence="1" id="KW-0732">Signal</keyword>
<gene>
    <name evidence="2" type="ORF">FHW18_004022</name>
</gene>
<dbReference type="Proteomes" id="UP000542125">
    <property type="component" value="Unassembled WGS sequence"/>
</dbReference>
<keyword evidence="3" id="KW-1185">Reference proteome</keyword>
<sequence>MGISQGMRRGVPRVLAAAALAALLGACASPATIQPGETQAATMARLGKPVAELPLPNGGTRLIYTSQPMGQYTWITDYDTNHVAVSTVQALTSTRFEMINNGLEEGKWNRDRMLFEFGPPAEIRRVAFPADQAVWGYRFRQDGVWNSLMYVYVRDSDGVVTRFHPGPDPLADPREGFGR</sequence>
<reference evidence="2 3" key="1">
    <citation type="submission" date="2020-07" db="EMBL/GenBank/DDBJ databases">
        <title>Genomic Encyclopedia of Type Strains, Phase IV (KMG-V): Genome sequencing to study the core and pangenomes of soil and plant-associated prokaryotes.</title>
        <authorList>
            <person name="Whitman W."/>
        </authorList>
    </citation>
    <scope>NUCLEOTIDE SEQUENCE [LARGE SCALE GENOMIC DNA]</scope>
    <source>
        <strain evidence="2 3">SAS40</strain>
    </source>
</reference>
<evidence type="ECO:0008006" key="4">
    <source>
        <dbReference type="Google" id="ProtNLM"/>
    </source>
</evidence>
<evidence type="ECO:0000256" key="1">
    <source>
        <dbReference type="SAM" id="SignalP"/>
    </source>
</evidence>
<dbReference type="AlphaFoldDB" id="A0A7Y9LPX4"/>
<comment type="caution">
    <text evidence="2">The sequence shown here is derived from an EMBL/GenBank/DDBJ whole genome shotgun (WGS) entry which is preliminary data.</text>
</comment>
<protein>
    <recommendedName>
        <fullName evidence="4">SmpA / OmlA family protein</fullName>
    </recommendedName>
</protein>
<dbReference type="EMBL" id="JACBYR010000001">
    <property type="protein sequence ID" value="NYE84751.1"/>
    <property type="molecule type" value="Genomic_DNA"/>
</dbReference>
<proteinExistence type="predicted"/>
<organism evidence="2 3">
    <name type="scientific">Pigmentiphaga litoralis</name>
    <dbReference type="NCBI Taxonomy" id="516702"/>
    <lineage>
        <taxon>Bacteria</taxon>
        <taxon>Pseudomonadati</taxon>
        <taxon>Pseudomonadota</taxon>
        <taxon>Betaproteobacteria</taxon>
        <taxon>Burkholderiales</taxon>
        <taxon>Alcaligenaceae</taxon>
        <taxon>Pigmentiphaga</taxon>
    </lineage>
</organism>
<name>A0A7Y9LPX4_9BURK</name>
<feature type="signal peptide" evidence="1">
    <location>
        <begin position="1"/>
        <end position="33"/>
    </location>
</feature>